<evidence type="ECO:0000259" key="1">
    <source>
        <dbReference type="Pfam" id="PF09588"/>
    </source>
</evidence>
<dbReference type="AlphaFoldDB" id="A0A816VKD6"/>
<dbReference type="Proteomes" id="UP000663866">
    <property type="component" value="Unassembled WGS sequence"/>
</dbReference>
<name>A0A816VKD6_9BILA</name>
<dbReference type="Gene3D" id="3.90.320.10">
    <property type="match status" value="1"/>
</dbReference>
<accession>A0A816VKD6</accession>
<comment type="caution">
    <text evidence="2">The sequence shown here is derived from an EMBL/GenBank/DDBJ whole genome shotgun (WGS) entry which is preliminary data.</text>
</comment>
<evidence type="ECO:0000313" key="2">
    <source>
        <dbReference type="EMBL" id="CAF2121875.1"/>
    </source>
</evidence>
<dbReference type="Pfam" id="PF09588">
    <property type="entry name" value="YqaJ"/>
    <property type="match status" value="1"/>
</dbReference>
<dbReference type="EMBL" id="CAJNRF010010559">
    <property type="protein sequence ID" value="CAF2121875.1"/>
    <property type="molecule type" value="Genomic_DNA"/>
</dbReference>
<keyword evidence="5" id="KW-1185">Reference proteome</keyword>
<reference evidence="2" key="1">
    <citation type="submission" date="2021-02" db="EMBL/GenBank/DDBJ databases">
        <authorList>
            <person name="Nowell W R."/>
        </authorList>
    </citation>
    <scope>NUCLEOTIDE SEQUENCE</scope>
</reference>
<organism evidence="2 4">
    <name type="scientific">Rotaria magnacalcarata</name>
    <dbReference type="NCBI Taxonomy" id="392030"/>
    <lineage>
        <taxon>Eukaryota</taxon>
        <taxon>Metazoa</taxon>
        <taxon>Spiralia</taxon>
        <taxon>Gnathifera</taxon>
        <taxon>Rotifera</taxon>
        <taxon>Eurotatoria</taxon>
        <taxon>Bdelloidea</taxon>
        <taxon>Philodinida</taxon>
        <taxon>Philodinidae</taxon>
        <taxon>Rotaria</taxon>
    </lineage>
</organism>
<dbReference type="GO" id="GO:0006281">
    <property type="term" value="P:DNA repair"/>
    <property type="evidence" value="ECO:0007669"/>
    <property type="project" value="UniProtKB-ARBA"/>
</dbReference>
<dbReference type="InterPro" id="IPR011604">
    <property type="entry name" value="PDDEXK-like_dom_sf"/>
</dbReference>
<feature type="non-terminal residue" evidence="2">
    <location>
        <position position="1"/>
    </location>
</feature>
<dbReference type="SUPFAM" id="SSF52980">
    <property type="entry name" value="Restriction endonuclease-like"/>
    <property type="match status" value="1"/>
</dbReference>
<dbReference type="InterPro" id="IPR019080">
    <property type="entry name" value="YqaJ_viral_recombinase"/>
</dbReference>
<dbReference type="PANTHER" id="PTHR46609:SF8">
    <property type="entry name" value="YQAJ VIRAL RECOMBINASE DOMAIN-CONTAINING PROTEIN"/>
    <property type="match status" value="1"/>
</dbReference>
<protein>
    <recommendedName>
        <fullName evidence="1">YqaJ viral recombinase domain-containing protein</fullName>
    </recommendedName>
</protein>
<evidence type="ECO:0000313" key="3">
    <source>
        <dbReference type="EMBL" id="CAF4458103.1"/>
    </source>
</evidence>
<sequence>SDIYIPEATTTLQQLLIKYDQQNIAAASILLTQQVIAARIPLPSRVITQVPLPPSLLQNPASAMFKYYTKHIYLTFSEISMLEQNTIGQASSAAWYEAKQFRISSTNVHLISTRKQNFETLTQTILQQRKSNLHSNIAIQHGIINEEVCRRRYVSYQARNGIISTTYPCGLVVDPTASHICCSPDAIVKEESNNNTSYGILECKCVFAESDATWDDLIFIRENFCLERYNGQLRLRPGHPYYYQLIALMGILDLPWIDICVMKNEDLHIERFTHDEHIWSTIKEKLTNFYVNFFLPEIININA</sequence>
<evidence type="ECO:0000313" key="5">
    <source>
        <dbReference type="Proteomes" id="UP000663866"/>
    </source>
</evidence>
<dbReference type="CDD" id="cd22343">
    <property type="entry name" value="PDDEXK_lambda_exonuclease-like"/>
    <property type="match status" value="1"/>
</dbReference>
<feature type="domain" description="YqaJ viral recombinase" evidence="1">
    <location>
        <begin position="95"/>
        <end position="209"/>
    </location>
</feature>
<dbReference type="InterPro" id="IPR011335">
    <property type="entry name" value="Restrct_endonuc-II-like"/>
</dbReference>
<evidence type="ECO:0000313" key="4">
    <source>
        <dbReference type="Proteomes" id="UP000663856"/>
    </source>
</evidence>
<dbReference type="PANTHER" id="PTHR46609">
    <property type="entry name" value="EXONUCLEASE, PHAGE-TYPE/RECB, C-TERMINAL DOMAIN-CONTAINING PROTEIN"/>
    <property type="match status" value="1"/>
</dbReference>
<gene>
    <name evidence="3" type="ORF">OVN521_LOCUS38275</name>
    <name evidence="2" type="ORF">WKI299_LOCUS24559</name>
</gene>
<dbReference type="EMBL" id="CAJOBG010047245">
    <property type="protein sequence ID" value="CAF4458103.1"/>
    <property type="molecule type" value="Genomic_DNA"/>
</dbReference>
<dbReference type="InterPro" id="IPR051703">
    <property type="entry name" value="NF-kappa-B_Signaling_Reg"/>
</dbReference>
<dbReference type="Proteomes" id="UP000663856">
    <property type="component" value="Unassembled WGS sequence"/>
</dbReference>
<proteinExistence type="predicted"/>